<dbReference type="PROSITE" id="PS51352">
    <property type="entry name" value="THIOREDOXIN_2"/>
    <property type="match status" value="1"/>
</dbReference>
<keyword evidence="1" id="KW-0732">Signal</keyword>
<evidence type="ECO:0000313" key="5">
    <source>
        <dbReference type="EMBL" id="RGU55299.1"/>
    </source>
</evidence>
<evidence type="ECO:0000313" key="7">
    <source>
        <dbReference type="EMBL" id="RGY05386.1"/>
    </source>
</evidence>
<dbReference type="EMBL" id="QRYW01000031">
    <property type="protein sequence ID" value="RGV22746.1"/>
    <property type="molecule type" value="Genomic_DNA"/>
</dbReference>
<dbReference type="Pfam" id="PF00578">
    <property type="entry name" value="AhpC-TSA"/>
    <property type="match status" value="1"/>
</dbReference>
<evidence type="ECO:0000313" key="6">
    <source>
        <dbReference type="EMBL" id="RGV22746.1"/>
    </source>
</evidence>
<evidence type="ECO:0000259" key="2">
    <source>
        <dbReference type="PROSITE" id="PS51352"/>
    </source>
</evidence>
<dbReference type="SUPFAM" id="SSF52833">
    <property type="entry name" value="Thioredoxin-like"/>
    <property type="match status" value="1"/>
</dbReference>
<dbReference type="Proteomes" id="UP000284243">
    <property type="component" value="Unassembled WGS sequence"/>
</dbReference>
<evidence type="ECO:0000313" key="10">
    <source>
        <dbReference type="Proteomes" id="UP000284434"/>
    </source>
</evidence>
<reference evidence="4" key="3">
    <citation type="submission" date="2023-01" db="EMBL/GenBank/DDBJ databases">
        <title>Human gut microbiome strain richness.</title>
        <authorList>
            <person name="Chen-Liaw A."/>
        </authorList>
    </citation>
    <scope>NUCLEOTIDE SEQUENCE</scope>
    <source>
        <strain evidence="4">RTP21484st1_B7_RTP21484_190118</strain>
    </source>
</reference>
<dbReference type="Proteomes" id="UP000284434">
    <property type="component" value="Unassembled WGS sequence"/>
</dbReference>
<reference evidence="3" key="2">
    <citation type="submission" date="2022-01" db="EMBL/GenBank/DDBJ databases">
        <title>Collection of gut derived symbiotic bacterial strains cultured from healthy donors.</title>
        <authorList>
            <person name="Lin H."/>
            <person name="Kohout C."/>
            <person name="Waligurski E."/>
            <person name="Pamer E.G."/>
        </authorList>
    </citation>
    <scope>NUCLEOTIDE SEQUENCE</scope>
    <source>
        <strain evidence="3">DFI.1.149</strain>
    </source>
</reference>
<dbReference type="OMA" id="PCKRAIP"/>
<dbReference type="InterPro" id="IPR036249">
    <property type="entry name" value="Thioredoxin-like_sf"/>
</dbReference>
<evidence type="ECO:0000313" key="3">
    <source>
        <dbReference type="EMBL" id="MCG4959622.1"/>
    </source>
</evidence>
<dbReference type="Proteomes" id="UP001199750">
    <property type="component" value="Unassembled WGS sequence"/>
</dbReference>
<accession>A0A1Y3YI46</accession>
<evidence type="ECO:0000313" key="9">
    <source>
        <dbReference type="Proteomes" id="UP000284243"/>
    </source>
</evidence>
<dbReference type="Proteomes" id="UP000283426">
    <property type="component" value="Unassembled WGS sequence"/>
</dbReference>
<comment type="caution">
    <text evidence="6">The sequence shown here is derived from an EMBL/GenBank/DDBJ whole genome shotgun (WGS) entry which is preliminary data.</text>
</comment>
<gene>
    <name evidence="6" type="ORF">DWW24_14050</name>
    <name evidence="5" type="ORF">DWW57_13140</name>
    <name evidence="7" type="ORF">DXA53_12935</name>
    <name evidence="3" type="ORF">L0P03_07110</name>
    <name evidence="4" type="ORF">PN645_10470</name>
</gene>
<dbReference type="PANTHER" id="PTHR42852">
    <property type="entry name" value="THIOL:DISULFIDE INTERCHANGE PROTEIN DSBE"/>
    <property type="match status" value="1"/>
</dbReference>
<dbReference type="GO" id="GO:0016491">
    <property type="term" value="F:oxidoreductase activity"/>
    <property type="evidence" value="ECO:0007669"/>
    <property type="project" value="InterPro"/>
</dbReference>
<dbReference type="Proteomes" id="UP001212263">
    <property type="component" value="Unassembled WGS sequence"/>
</dbReference>
<organism evidence="6 8">
    <name type="scientific">Odoribacter splanchnicus</name>
    <dbReference type="NCBI Taxonomy" id="28118"/>
    <lineage>
        <taxon>Bacteria</taxon>
        <taxon>Pseudomonadati</taxon>
        <taxon>Bacteroidota</taxon>
        <taxon>Bacteroidia</taxon>
        <taxon>Bacteroidales</taxon>
        <taxon>Odoribacteraceae</taxon>
        <taxon>Odoribacter</taxon>
    </lineage>
</organism>
<dbReference type="Gene3D" id="3.40.30.10">
    <property type="entry name" value="Glutaredoxin"/>
    <property type="match status" value="1"/>
</dbReference>
<dbReference type="InterPro" id="IPR050553">
    <property type="entry name" value="Thioredoxin_ResA/DsbE_sf"/>
</dbReference>
<dbReference type="EMBL" id="JAQMRD010000012">
    <property type="protein sequence ID" value="MDB9223427.1"/>
    <property type="molecule type" value="Genomic_DNA"/>
</dbReference>
<dbReference type="CDD" id="cd02966">
    <property type="entry name" value="TlpA_like_family"/>
    <property type="match status" value="1"/>
</dbReference>
<feature type="chain" id="PRO_5042691633" evidence="1">
    <location>
        <begin position="20"/>
        <end position="168"/>
    </location>
</feature>
<feature type="signal peptide" evidence="1">
    <location>
        <begin position="1"/>
        <end position="19"/>
    </location>
</feature>
<dbReference type="RefSeq" id="WP_013611626.1">
    <property type="nucleotide sequence ID" value="NZ_BAABYK010000001.1"/>
</dbReference>
<dbReference type="EMBL" id="QRYC01000019">
    <property type="protein sequence ID" value="RGU55299.1"/>
    <property type="molecule type" value="Genomic_DNA"/>
</dbReference>
<dbReference type="EMBL" id="JAKNDN010000011">
    <property type="protein sequence ID" value="MCG4959622.1"/>
    <property type="molecule type" value="Genomic_DNA"/>
</dbReference>
<dbReference type="PANTHER" id="PTHR42852:SF13">
    <property type="entry name" value="PROTEIN DIPZ"/>
    <property type="match status" value="1"/>
</dbReference>
<evidence type="ECO:0000256" key="1">
    <source>
        <dbReference type="SAM" id="SignalP"/>
    </source>
</evidence>
<dbReference type="GO" id="GO:0016209">
    <property type="term" value="F:antioxidant activity"/>
    <property type="evidence" value="ECO:0007669"/>
    <property type="project" value="InterPro"/>
</dbReference>
<dbReference type="InterPro" id="IPR013766">
    <property type="entry name" value="Thioredoxin_domain"/>
</dbReference>
<dbReference type="InterPro" id="IPR000866">
    <property type="entry name" value="AhpC/TSA"/>
</dbReference>
<proteinExistence type="predicted"/>
<evidence type="ECO:0000313" key="8">
    <source>
        <dbReference type="Proteomes" id="UP000283426"/>
    </source>
</evidence>
<dbReference type="GeneID" id="61274609"/>
<reference evidence="8 9" key="1">
    <citation type="submission" date="2018-08" db="EMBL/GenBank/DDBJ databases">
        <title>A genome reference for cultivated species of the human gut microbiota.</title>
        <authorList>
            <person name="Zou Y."/>
            <person name="Xue W."/>
            <person name="Luo G."/>
        </authorList>
    </citation>
    <scope>NUCLEOTIDE SEQUENCE [LARGE SCALE GENOMIC DNA]</scope>
    <source>
        <strain evidence="6 8">AF14-6AC</strain>
        <strain evidence="5 9">AF16-14</strain>
        <strain evidence="7 10">OF03-11</strain>
    </source>
</reference>
<name>A0A1Y3YI46_9BACT</name>
<dbReference type="EMBL" id="QSCO01000018">
    <property type="protein sequence ID" value="RGY05386.1"/>
    <property type="molecule type" value="Genomic_DNA"/>
</dbReference>
<sequence>MKNTIILLTMLLFSGIGFAQESNNGKQLWAKSFLNEKAPELTVETWISKKPDTEGKFVIIDFWATWCGPCRKAIPELNEIAKEFSKDVVVIGISDEPVEKIKAMKEPVIEYYYGVDTKKTMDKILEIKGIPHVIIIDPKGIVRWEGFPLLENHKLTPEVVKNLIEKYK</sequence>
<feature type="domain" description="Thioredoxin" evidence="2">
    <location>
        <begin position="32"/>
        <end position="168"/>
    </location>
</feature>
<evidence type="ECO:0000313" key="4">
    <source>
        <dbReference type="EMBL" id="MDB9223427.1"/>
    </source>
</evidence>
<dbReference type="AlphaFoldDB" id="A0A1Y3YI46"/>
<protein>
    <submittedName>
        <fullName evidence="4">TlpA disulfide reductase family protein</fullName>
    </submittedName>
    <submittedName>
        <fullName evidence="6">TlpA family protein disulfide reductase</fullName>
    </submittedName>
</protein>